<sequence length="138" mass="14474">MALDALVREAAARREGVSAGELEAVSVPGLRGQLARVLGNLLDNARRHAARTVEVSLRRDGPTAVLAVCDDGPGVPPEQRERVFERFVRLDDARSRDDGGAGLGLAICRDVVTRHGGTVTAGTSALGGARFEARLPAP</sequence>
<name>A0A7K0CGB0_9ACTN</name>
<dbReference type="Proteomes" id="UP000466345">
    <property type="component" value="Unassembled WGS sequence"/>
</dbReference>
<keyword evidence="5 9" id="KW-0418">Kinase</keyword>
<dbReference type="PRINTS" id="PR00344">
    <property type="entry name" value="BCTRLSENSOR"/>
</dbReference>
<keyword evidence="6" id="KW-0067">ATP-binding</keyword>
<protein>
    <recommendedName>
        <fullName evidence="2">histidine kinase</fullName>
        <ecNumber evidence="2">2.7.13.3</ecNumber>
    </recommendedName>
</protein>
<dbReference type="InterPro" id="IPR004358">
    <property type="entry name" value="Sig_transdc_His_kin-like_C"/>
</dbReference>
<dbReference type="SMART" id="SM00387">
    <property type="entry name" value="HATPase_c"/>
    <property type="match status" value="1"/>
</dbReference>
<evidence type="ECO:0000256" key="4">
    <source>
        <dbReference type="ARBA" id="ARBA00022741"/>
    </source>
</evidence>
<dbReference type="InterPro" id="IPR036890">
    <property type="entry name" value="HATPase_C_sf"/>
</dbReference>
<dbReference type="PANTHER" id="PTHR44936:SF10">
    <property type="entry name" value="SENSOR PROTEIN RSTB"/>
    <property type="match status" value="1"/>
</dbReference>
<dbReference type="InterPro" id="IPR050980">
    <property type="entry name" value="2C_sensor_his_kinase"/>
</dbReference>
<dbReference type="SUPFAM" id="SSF55874">
    <property type="entry name" value="ATPase domain of HSP90 chaperone/DNA topoisomerase II/histidine kinase"/>
    <property type="match status" value="1"/>
</dbReference>
<keyword evidence="3 9" id="KW-0808">Transferase</keyword>
<dbReference type="PANTHER" id="PTHR44936">
    <property type="entry name" value="SENSOR PROTEIN CREC"/>
    <property type="match status" value="1"/>
</dbReference>
<comment type="catalytic activity">
    <reaction evidence="1">
        <text>ATP + protein L-histidine = ADP + protein N-phospho-L-histidine.</text>
        <dbReference type="EC" id="2.7.13.3"/>
    </reaction>
</comment>
<comment type="caution">
    <text evidence="9">The sequence shown here is derived from an EMBL/GenBank/DDBJ whole genome shotgun (WGS) entry which is preliminary data.</text>
</comment>
<keyword evidence="4" id="KW-0547">Nucleotide-binding</keyword>
<dbReference type="InterPro" id="IPR003594">
    <property type="entry name" value="HATPase_dom"/>
</dbReference>
<gene>
    <name evidence="9" type="primary">sasA_4</name>
    <name evidence="9" type="ORF">SRB5_21910</name>
</gene>
<evidence type="ECO:0000259" key="8">
    <source>
        <dbReference type="PROSITE" id="PS50109"/>
    </source>
</evidence>
<organism evidence="9 10">
    <name type="scientific">Streptomyces smaragdinus</name>
    <dbReference type="NCBI Taxonomy" id="2585196"/>
    <lineage>
        <taxon>Bacteria</taxon>
        <taxon>Bacillati</taxon>
        <taxon>Actinomycetota</taxon>
        <taxon>Actinomycetes</taxon>
        <taxon>Kitasatosporales</taxon>
        <taxon>Streptomycetaceae</taxon>
        <taxon>Streptomyces</taxon>
    </lineage>
</organism>
<dbReference type="AlphaFoldDB" id="A0A7K0CGB0"/>
<dbReference type="Pfam" id="PF02518">
    <property type="entry name" value="HATPase_c"/>
    <property type="match status" value="1"/>
</dbReference>
<evidence type="ECO:0000256" key="5">
    <source>
        <dbReference type="ARBA" id="ARBA00022777"/>
    </source>
</evidence>
<evidence type="ECO:0000256" key="7">
    <source>
        <dbReference type="ARBA" id="ARBA00023012"/>
    </source>
</evidence>
<evidence type="ECO:0000313" key="9">
    <source>
        <dbReference type="EMBL" id="MQY12062.1"/>
    </source>
</evidence>
<dbReference type="GO" id="GO:0000155">
    <property type="term" value="F:phosphorelay sensor kinase activity"/>
    <property type="evidence" value="ECO:0007669"/>
    <property type="project" value="TreeGrafter"/>
</dbReference>
<evidence type="ECO:0000313" key="10">
    <source>
        <dbReference type="Proteomes" id="UP000466345"/>
    </source>
</evidence>
<evidence type="ECO:0000256" key="3">
    <source>
        <dbReference type="ARBA" id="ARBA00022679"/>
    </source>
</evidence>
<dbReference type="PROSITE" id="PS50109">
    <property type="entry name" value="HIS_KIN"/>
    <property type="match status" value="1"/>
</dbReference>
<dbReference type="GO" id="GO:0005524">
    <property type="term" value="F:ATP binding"/>
    <property type="evidence" value="ECO:0007669"/>
    <property type="project" value="UniProtKB-KW"/>
</dbReference>
<accession>A0A7K0CGB0</accession>
<feature type="domain" description="Histidine kinase" evidence="8">
    <location>
        <begin position="33"/>
        <end position="138"/>
    </location>
</feature>
<reference evidence="9 10" key="1">
    <citation type="submission" date="2019-10" db="EMBL/GenBank/DDBJ databases">
        <title>Streptomyces smaragdinus sp. nov. and Streptomyces fabii sp. nov., isolated from the gut of fungus growing-termite Macrotermes natalensis.</title>
        <authorList>
            <person name="Schwitalla J."/>
            <person name="Benndorf R."/>
            <person name="Martin K."/>
            <person name="De Beer W."/>
            <person name="Kaster A.-K."/>
            <person name="Vollmers J."/>
            <person name="Poulsen M."/>
            <person name="Beemelmanns C."/>
        </authorList>
    </citation>
    <scope>NUCLEOTIDE SEQUENCE [LARGE SCALE GENOMIC DNA]</scope>
    <source>
        <strain evidence="9 10">RB5</strain>
    </source>
</reference>
<dbReference type="EC" id="2.7.13.3" evidence="2"/>
<dbReference type="Gene3D" id="3.30.565.10">
    <property type="entry name" value="Histidine kinase-like ATPase, C-terminal domain"/>
    <property type="match status" value="1"/>
</dbReference>
<dbReference type="GO" id="GO:0005886">
    <property type="term" value="C:plasma membrane"/>
    <property type="evidence" value="ECO:0007669"/>
    <property type="project" value="TreeGrafter"/>
</dbReference>
<proteinExistence type="predicted"/>
<evidence type="ECO:0000256" key="6">
    <source>
        <dbReference type="ARBA" id="ARBA00022840"/>
    </source>
</evidence>
<dbReference type="EMBL" id="WEGJ01000005">
    <property type="protein sequence ID" value="MQY12062.1"/>
    <property type="molecule type" value="Genomic_DNA"/>
</dbReference>
<keyword evidence="7" id="KW-0902">Two-component regulatory system</keyword>
<keyword evidence="10" id="KW-1185">Reference proteome</keyword>
<dbReference type="InterPro" id="IPR005467">
    <property type="entry name" value="His_kinase_dom"/>
</dbReference>
<evidence type="ECO:0000256" key="2">
    <source>
        <dbReference type="ARBA" id="ARBA00012438"/>
    </source>
</evidence>
<evidence type="ECO:0000256" key="1">
    <source>
        <dbReference type="ARBA" id="ARBA00000085"/>
    </source>
</evidence>